<dbReference type="AlphaFoldDB" id="B3QWR6"/>
<dbReference type="STRING" id="517418.Ctha_0812"/>
<keyword evidence="3" id="KW-1185">Reference proteome</keyword>
<gene>
    <name evidence="2" type="ordered locus">Ctha_0812</name>
</gene>
<reference evidence="2 3" key="1">
    <citation type="submission" date="2008-06" db="EMBL/GenBank/DDBJ databases">
        <title>Complete sequence of Chloroherpeton thalassium ATCC 35110.</title>
        <authorList>
            <consortium name="US DOE Joint Genome Institute"/>
            <person name="Lucas S."/>
            <person name="Copeland A."/>
            <person name="Lapidus A."/>
            <person name="Glavina del Rio T."/>
            <person name="Dalin E."/>
            <person name="Tice H."/>
            <person name="Bruce D."/>
            <person name="Goodwin L."/>
            <person name="Pitluck S."/>
            <person name="Schmutz J."/>
            <person name="Larimer F."/>
            <person name="Land M."/>
            <person name="Hauser L."/>
            <person name="Kyrpides N."/>
            <person name="Mikhailova N."/>
            <person name="Liu Z."/>
            <person name="Li T."/>
            <person name="Zhao F."/>
            <person name="Overmann J."/>
            <person name="Bryant D.A."/>
            <person name="Richardson P."/>
        </authorList>
    </citation>
    <scope>NUCLEOTIDE SEQUENCE [LARGE SCALE GENOMIC DNA]</scope>
    <source>
        <strain evidence="3">ATCC 35110 / GB-78</strain>
    </source>
</reference>
<dbReference type="EMBL" id="CP001100">
    <property type="protein sequence ID" value="ACF13280.1"/>
    <property type="molecule type" value="Genomic_DNA"/>
</dbReference>
<evidence type="ECO:0000313" key="3">
    <source>
        <dbReference type="Proteomes" id="UP000001208"/>
    </source>
</evidence>
<proteinExistence type="predicted"/>
<evidence type="ECO:0000313" key="2">
    <source>
        <dbReference type="EMBL" id="ACF13280.1"/>
    </source>
</evidence>
<keyword evidence="1" id="KW-0812">Transmembrane</keyword>
<dbReference type="OrthoDB" id="597959at2"/>
<name>B3QWR6_CHLT3</name>
<keyword evidence="1" id="KW-0472">Membrane</keyword>
<dbReference type="RefSeq" id="WP_012499364.1">
    <property type="nucleotide sequence ID" value="NC_011026.1"/>
</dbReference>
<evidence type="ECO:0000256" key="1">
    <source>
        <dbReference type="SAM" id="Phobius"/>
    </source>
</evidence>
<feature type="transmembrane region" description="Helical" evidence="1">
    <location>
        <begin position="12"/>
        <end position="34"/>
    </location>
</feature>
<dbReference type="HOGENOM" id="CLU_1683440_0_0_10"/>
<sequence>MTGSTLQQLAKGFWRILEVYLFFIVSVLGFTGLGKAPFSLNSKKDKPNGRQVERYLSEEVVGSLILPPCLPNHGFLTILKCKGLSIKKTVHATADEDEPSLASALQEHRCQVLSFFESLGLFLFKSSIPKNQFAAYLHTSDFLHKCFPQSKAPLLI</sequence>
<accession>B3QWR6</accession>
<dbReference type="KEGG" id="cts:Ctha_0812"/>
<protein>
    <submittedName>
        <fullName evidence="2">Uncharacterized protein</fullName>
    </submittedName>
</protein>
<organism evidence="2 3">
    <name type="scientific">Chloroherpeton thalassium (strain ATCC 35110 / GB-78)</name>
    <dbReference type="NCBI Taxonomy" id="517418"/>
    <lineage>
        <taxon>Bacteria</taxon>
        <taxon>Pseudomonadati</taxon>
        <taxon>Chlorobiota</taxon>
        <taxon>Chlorobiia</taxon>
        <taxon>Chlorobiales</taxon>
        <taxon>Chloroherpetonaceae</taxon>
        <taxon>Chloroherpeton</taxon>
    </lineage>
</organism>
<dbReference type="Proteomes" id="UP000001208">
    <property type="component" value="Chromosome"/>
</dbReference>
<keyword evidence="1" id="KW-1133">Transmembrane helix</keyword>